<feature type="domain" description="Coenzyme F420:L-glutamate ligase-like" evidence="8">
    <location>
        <begin position="32"/>
        <end position="222"/>
    </location>
</feature>
<dbReference type="GO" id="GO:0052618">
    <property type="term" value="F:coenzyme F420-0:L-glutamate ligase activity"/>
    <property type="evidence" value="ECO:0007669"/>
    <property type="project" value="TreeGrafter"/>
</dbReference>
<dbReference type="AlphaFoldDB" id="A0A2A9CZ15"/>
<dbReference type="InterPro" id="IPR008225">
    <property type="entry name" value="F420-0_g-glutamyl_ligase"/>
</dbReference>
<keyword evidence="6" id="KW-0342">GTP-binding</keyword>
<dbReference type="Gene3D" id="3.90.1660.10">
    <property type="entry name" value="CofE-like domain"/>
    <property type="match status" value="1"/>
</dbReference>
<protein>
    <submittedName>
        <fullName evidence="9">Coenzyme F420-0:L-glutamate ligase/coenzyme F420-1:gamma-L-glutamate ligase</fullName>
    </submittedName>
</protein>
<dbReference type="PANTHER" id="PTHR47917:SF1">
    <property type="entry name" value="COENZYME F420:L-GLUTAMATE LIGASE"/>
    <property type="match status" value="1"/>
</dbReference>
<dbReference type="Pfam" id="PF01996">
    <property type="entry name" value="F420_ligase"/>
    <property type="match status" value="1"/>
</dbReference>
<evidence type="ECO:0000256" key="5">
    <source>
        <dbReference type="ARBA" id="ARBA00022958"/>
    </source>
</evidence>
<gene>
    <name evidence="9" type="ORF">ATL40_0803</name>
</gene>
<accession>A0A2A9CZ15</accession>
<evidence type="ECO:0000256" key="3">
    <source>
        <dbReference type="ARBA" id="ARBA00022741"/>
    </source>
</evidence>
<evidence type="ECO:0000256" key="6">
    <source>
        <dbReference type="ARBA" id="ARBA00023134"/>
    </source>
</evidence>
<organism evidence="9 10">
    <name type="scientific">Serinibacter salmoneus</name>
    <dbReference type="NCBI Taxonomy" id="556530"/>
    <lineage>
        <taxon>Bacteria</taxon>
        <taxon>Bacillati</taxon>
        <taxon>Actinomycetota</taxon>
        <taxon>Actinomycetes</taxon>
        <taxon>Micrococcales</taxon>
        <taxon>Beutenbergiaceae</taxon>
        <taxon>Serinibacter</taxon>
    </lineage>
</organism>
<dbReference type="NCBIfam" id="TIGR01916">
    <property type="entry name" value="F420_cofE"/>
    <property type="match status" value="1"/>
</dbReference>
<dbReference type="EMBL" id="PDJD01000001">
    <property type="protein sequence ID" value="PFG19245.1"/>
    <property type="molecule type" value="Genomic_DNA"/>
</dbReference>
<dbReference type="SUPFAM" id="SSF144010">
    <property type="entry name" value="CofE-like"/>
    <property type="match status" value="1"/>
</dbReference>
<dbReference type="Gene3D" id="3.30.1330.100">
    <property type="entry name" value="CofE-like"/>
    <property type="match status" value="1"/>
</dbReference>
<evidence type="ECO:0000256" key="1">
    <source>
        <dbReference type="ARBA" id="ARBA00022598"/>
    </source>
</evidence>
<dbReference type="GO" id="GO:0046872">
    <property type="term" value="F:metal ion binding"/>
    <property type="evidence" value="ECO:0007669"/>
    <property type="project" value="UniProtKB-KW"/>
</dbReference>
<keyword evidence="1 9" id="KW-0436">Ligase</keyword>
<keyword evidence="3" id="KW-0547">Nucleotide-binding</keyword>
<dbReference type="GO" id="GO:0005525">
    <property type="term" value="F:GTP binding"/>
    <property type="evidence" value="ECO:0007669"/>
    <property type="project" value="UniProtKB-KW"/>
</dbReference>
<evidence type="ECO:0000256" key="4">
    <source>
        <dbReference type="ARBA" id="ARBA00022842"/>
    </source>
</evidence>
<dbReference type="PANTHER" id="PTHR47917">
    <property type="match status" value="1"/>
</dbReference>
<keyword evidence="2" id="KW-0479">Metal-binding</keyword>
<keyword evidence="10" id="KW-1185">Reference proteome</keyword>
<evidence type="ECO:0000313" key="9">
    <source>
        <dbReference type="EMBL" id="PFG19245.1"/>
    </source>
</evidence>
<keyword evidence="7" id="KW-0464">Manganese</keyword>
<keyword evidence="5" id="KW-0630">Potassium</keyword>
<name>A0A2A9CZ15_9MICO</name>
<keyword evidence="4" id="KW-0460">Magnesium</keyword>
<dbReference type="Proteomes" id="UP000224915">
    <property type="component" value="Unassembled WGS sequence"/>
</dbReference>
<evidence type="ECO:0000259" key="8">
    <source>
        <dbReference type="Pfam" id="PF01996"/>
    </source>
</evidence>
<evidence type="ECO:0000256" key="7">
    <source>
        <dbReference type="ARBA" id="ARBA00023211"/>
    </source>
</evidence>
<reference evidence="9 10" key="1">
    <citation type="submission" date="2017-10" db="EMBL/GenBank/DDBJ databases">
        <title>Sequencing the genomes of 1000 actinobacteria strains.</title>
        <authorList>
            <person name="Klenk H.-P."/>
        </authorList>
    </citation>
    <scope>NUCLEOTIDE SEQUENCE [LARGE SCALE GENOMIC DNA]</scope>
    <source>
        <strain evidence="9 10">DSM 21801</strain>
    </source>
</reference>
<dbReference type="InterPro" id="IPR002847">
    <property type="entry name" value="F420-0_gamma-glut_ligase-dom"/>
</dbReference>
<evidence type="ECO:0000313" key="10">
    <source>
        <dbReference type="Proteomes" id="UP000224915"/>
    </source>
</evidence>
<comment type="caution">
    <text evidence="9">The sequence shown here is derived from an EMBL/GenBank/DDBJ whole genome shotgun (WGS) entry which is preliminary data.</text>
</comment>
<proteinExistence type="predicted"/>
<sequence>MNDGVPALQVVAPDGVPAITSSTNLPAVLTPILANLTWPDGSVGITQGDVVVLASKVVSKAEGRLIKAPDREAAIDAETVRLVASRENADGSRLRIVQNRQGIVMAAAGVDSSNTHPGTVLLLPEDPDASARALRRGLAARLGGVRPGVILSDSAGRPWRDGVADLAIGAAGIAVLDDARGRTDDAGRPLEVTVVAVADEIAAAADLLKGPTGGRPLAVVRGMGRVVTHEDGPGARVLNRTGAQDMFALGTREAWERGRAGDPLP</sequence>
<evidence type="ECO:0000256" key="2">
    <source>
        <dbReference type="ARBA" id="ARBA00022723"/>
    </source>
</evidence>